<organism evidence="2">
    <name type="scientific">Serpula lacrymans var. lacrymans (strain S7.3)</name>
    <name type="common">Dry rot fungus</name>
    <dbReference type="NCBI Taxonomy" id="936435"/>
    <lineage>
        <taxon>Eukaryota</taxon>
        <taxon>Fungi</taxon>
        <taxon>Dikarya</taxon>
        <taxon>Basidiomycota</taxon>
        <taxon>Agaricomycotina</taxon>
        <taxon>Agaricomycetes</taxon>
        <taxon>Agaricomycetidae</taxon>
        <taxon>Boletales</taxon>
        <taxon>Coniophorineae</taxon>
        <taxon>Serpulaceae</taxon>
        <taxon>Serpula</taxon>
    </lineage>
</organism>
<keyword evidence="2" id="KW-1185">Reference proteome</keyword>
<dbReference type="HOGENOM" id="CLU_2623496_0_0_1"/>
<dbReference type="InParanoid" id="F8Q535"/>
<reference evidence="2" key="1">
    <citation type="journal article" date="2011" name="Science">
        <title>The plant cell wall-decomposing machinery underlies the functional diversity of forest fungi.</title>
        <authorList>
            <person name="Eastwood D.C."/>
            <person name="Floudas D."/>
            <person name="Binder M."/>
            <person name="Majcherczyk A."/>
            <person name="Schneider P."/>
            <person name="Aerts A."/>
            <person name="Asiegbu F.O."/>
            <person name="Baker S.E."/>
            <person name="Barry K."/>
            <person name="Bendiksby M."/>
            <person name="Blumentritt M."/>
            <person name="Coutinho P.M."/>
            <person name="Cullen D."/>
            <person name="de Vries R.P."/>
            <person name="Gathman A."/>
            <person name="Goodell B."/>
            <person name="Henrissat B."/>
            <person name="Ihrmark K."/>
            <person name="Kauserud H."/>
            <person name="Kohler A."/>
            <person name="LaButti K."/>
            <person name="Lapidus A."/>
            <person name="Lavin J.L."/>
            <person name="Lee Y.-H."/>
            <person name="Lindquist E."/>
            <person name="Lilly W."/>
            <person name="Lucas S."/>
            <person name="Morin E."/>
            <person name="Murat C."/>
            <person name="Oguiza J.A."/>
            <person name="Park J."/>
            <person name="Pisabarro A.G."/>
            <person name="Riley R."/>
            <person name="Rosling A."/>
            <person name="Salamov A."/>
            <person name="Schmidt O."/>
            <person name="Schmutz J."/>
            <person name="Skrede I."/>
            <person name="Stenlid J."/>
            <person name="Wiebenga A."/>
            <person name="Xie X."/>
            <person name="Kuees U."/>
            <person name="Hibbett D.S."/>
            <person name="Hoffmeister D."/>
            <person name="Hoegberg N."/>
            <person name="Martin F."/>
            <person name="Grigoriev I.V."/>
            <person name="Watkinson S.C."/>
        </authorList>
    </citation>
    <scope>NUCLEOTIDE SEQUENCE [LARGE SCALE GENOMIC DNA]</scope>
    <source>
        <strain evidence="2">strain S7.3</strain>
    </source>
</reference>
<sequence length="78" mass="9215">MVIFLALLTPSLREYDGQFLYRSPPFMQTSSARPLQREKYKRGWRNCAVAHLYRQICHYSVHIPLTSRITRSPNVLFS</sequence>
<dbReference type="Proteomes" id="UP000008063">
    <property type="component" value="Unassembled WGS sequence"/>
</dbReference>
<protein>
    <submittedName>
        <fullName evidence="1">Uncharacterized protein</fullName>
    </submittedName>
</protein>
<dbReference type="AlphaFoldDB" id="F8Q535"/>
<dbReference type="EMBL" id="GL945483">
    <property type="protein sequence ID" value="EGN96662.1"/>
    <property type="molecule type" value="Genomic_DNA"/>
</dbReference>
<accession>F8Q535</accession>
<proteinExistence type="predicted"/>
<name>F8Q535_SERL3</name>
<evidence type="ECO:0000313" key="1">
    <source>
        <dbReference type="EMBL" id="EGN96662.1"/>
    </source>
</evidence>
<gene>
    <name evidence="1" type="ORF">SERLA73DRAFT_184774</name>
</gene>
<evidence type="ECO:0000313" key="2">
    <source>
        <dbReference type="Proteomes" id="UP000008063"/>
    </source>
</evidence>